<evidence type="ECO:0000313" key="4">
    <source>
        <dbReference type="Proteomes" id="UP000325849"/>
    </source>
</evidence>
<dbReference type="OrthoDB" id="4273893at2"/>
<dbReference type="EMBL" id="VJZD01000043">
    <property type="protein sequence ID" value="MPY32251.1"/>
    <property type="molecule type" value="Genomic_DNA"/>
</dbReference>
<evidence type="ECO:0000256" key="1">
    <source>
        <dbReference type="SAM" id="MobiDB-lite"/>
    </source>
</evidence>
<dbReference type="RefSeq" id="WP_152887506.1">
    <property type="nucleotide sequence ID" value="NZ_VJZD01000043.1"/>
</dbReference>
<keyword evidence="2" id="KW-0472">Membrane</keyword>
<proteinExistence type="predicted"/>
<protein>
    <submittedName>
        <fullName evidence="3">DUF2933 domain-containing protein</fullName>
    </submittedName>
</protein>
<evidence type="ECO:0000256" key="2">
    <source>
        <dbReference type="SAM" id="Phobius"/>
    </source>
</evidence>
<feature type="region of interest" description="Disordered" evidence="1">
    <location>
        <begin position="53"/>
        <end position="81"/>
    </location>
</feature>
<gene>
    <name evidence="3" type="ORF">FNH09_13480</name>
</gene>
<dbReference type="Pfam" id="PF11666">
    <property type="entry name" value="DUF2933"/>
    <property type="match status" value="1"/>
</dbReference>
<keyword evidence="2" id="KW-1133">Transmembrane helix</keyword>
<accession>A0A5N8VAG3</accession>
<feature type="transmembrane region" description="Helical" evidence="2">
    <location>
        <begin position="7"/>
        <end position="27"/>
    </location>
</feature>
<name>A0A5N8VAG3_9ACTN</name>
<dbReference type="AlphaFoldDB" id="A0A5N8VAG3"/>
<comment type="caution">
    <text evidence="3">The sequence shown here is derived from an EMBL/GenBank/DDBJ whole genome shotgun (WGS) entry which is preliminary data.</text>
</comment>
<keyword evidence="2" id="KW-0812">Transmembrane</keyword>
<reference evidence="3 4" key="1">
    <citation type="submission" date="2019-07" db="EMBL/GenBank/DDBJ databases">
        <title>New species of Amycolatopsis and Streptomyces.</title>
        <authorList>
            <person name="Duangmal K."/>
            <person name="Teo W.F.A."/>
            <person name="Lipun K."/>
        </authorList>
    </citation>
    <scope>NUCLEOTIDE SEQUENCE [LARGE SCALE GENOMIC DNA]</scope>
    <source>
        <strain evidence="3 4">NBRC 109810</strain>
    </source>
</reference>
<feature type="compositionally biased region" description="Basic and acidic residues" evidence="1">
    <location>
        <begin position="53"/>
        <end position="74"/>
    </location>
</feature>
<evidence type="ECO:0000313" key="3">
    <source>
        <dbReference type="EMBL" id="MPY32251.1"/>
    </source>
</evidence>
<keyword evidence="4" id="KW-1185">Reference proteome</keyword>
<sequence>MNKRNYGLYALAAAIVIATVLMVGPPLENLSRLALLGACPLMTFFMMRAMHGQDTHGDQHRGDRNENPLHKRDQPTGPSRP</sequence>
<dbReference type="Proteomes" id="UP000325849">
    <property type="component" value="Unassembled WGS sequence"/>
</dbReference>
<organism evidence="3 4">
    <name type="scientific">Streptomyces adustus</name>
    <dbReference type="NCBI Taxonomy" id="1609272"/>
    <lineage>
        <taxon>Bacteria</taxon>
        <taxon>Bacillati</taxon>
        <taxon>Actinomycetota</taxon>
        <taxon>Actinomycetes</taxon>
        <taxon>Kitasatosporales</taxon>
        <taxon>Streptomycetaceae</taxon>
        <taxon>Streptomyces</taxon>
    </lineage>
</organism>
<dbReference type="InterPro" id="IPR021682">
    <property type="entry name" value="DUF2933"/>
</dbReference>